<dbReference type="InterPro" id="IPR027796">
    <property type="entry name" value="OTT_1508_deam-like"/>
</dbReference>
<comment type="caution">
    <text evidence="2">The sequence shown here is derived from an EMBL/GenBank/DDBJ whole genome shotgun (WGS) entry which is preliminary data.</text>
</comment>
<gene>
    <name evidence="2" type="ORF">CDD82_5506</name>
</gene>
<feature type="region of interest" description="Disordered" evidence="1">
    <location>
        <begin position="458"/>
        <end position="538"/>
    </location>
</feature>
<dbReference type="Pfam" id="PF14441">
    <property type="entry name" value="OTT_1508_deam"/>
    <property type="match status" value="1"/>
</dbReference>
<dbReference type="PANTHER" id="PTHR42037">
    <property type="match status" value="1"/>
</dbReference>
<name>A0A2C5ZTA3_9HYPO</name>
<reference evidence="2 3" key="1">
    <citation type="submission" date="2017-06" db="EMBL/GenBank/DDBJ databases">
        <title>Ant-infecting Ophiocordyceps genomes reveal a high diversity of potential behavioral manipulation genes and a possible major role for enterotoxins.</title>
        <authorList>
            <person name="De Bekker C."/>
            <person name="Evans H.C."/>
            <person name="Brachmann A."/>
            <person name="Hughes D.P."/>
        </authorList>
    </citation>
    <scope>NUCLEOTIDE SEQUENCE [LARGE SCALE GENOMIC DNA]</scope>
    <source>
        <strain evidence="2 3">1348a</strain>
    </source>
</reference>
<dbReference type="PANTHER" id="PTHR42037:SF1">
    <property type="match status" value="1"/>
</dbReference>
<proteinExistence type="predicted"/>
<sequence>MGKTPRFDKYTRLLARFYETSLLLGQLGKAHGPRYQLLYASSDPGDTRRRFLQNLAFICDFKKGGISTTAVAVENTDECYKFWVASNGVSHKIVPFLREVLQRLGRVVQLSTDEHDAMEAELGQRCIQFAQDRLKKEARLFFAFVDKALSGLEASRAHDDDGQSTPFSLSRRLSCCKTLTLTRSIHVYKDSELASWIREFRDWPKDDDFQVCSLAYQATRHAMMHKLNLRVKENTSQQTFDLTTLRHRLGRLAAHVSAVKHLVSDATRLQPPMLDVFEVHQVPLREATQPPVADGLTTLPSILKRMGVDDAGRLELESCLMTLNHSLDIEAKMQATLNDAKFKTQIHAEVQLLDHFHLEMLRFVDNDRFVACSKPACWCCFLYFGHHPAKPVKPETNGNLHEKWGFMVARGADDAAWHEQRGILIKMIHEMRDVALSKMRTIAGPRWDFPDSFSGITPSEPASHLDDDDDCSEEDDDESNVTSVGVLSTLSSTSLEDFDSTPVASSPDSETGEEFDLNTGLDSKQGTRLFELQGRELK</sequence>
<evidence type="ECO:0000313" key="2">
    <source>
        <dbReference type="EMBL" id="PHH82581.1"/>
    </source>
</evidence>
<dbReference type="OrthoDB" id="3251507at2759"/>
<dbReference type="Proteomes" id="UP000224854">
    <property type="component" value="Unassembled WGS sequence"/>
</dbReference>
<evidence type="ECO:0000256" key="1">
    <source>
        <dbReference type="SAM" id="MobiDB-lite"/>
    </source>
</evidence>
<feature type="compositionally biased region" description="Acidic residues" evidence="1">
    <location>
        <begin position="466"/>
        <end position="479"/>
    </location>
</feature>
<organism evidence="2 3">
    <name type="scientific">Ophiocordyceps australis</name>
    <dbReference type="NCBI Taxonomy" id="1399860"/>
    <lineage>
        <taxon>Eukaryota</taxon>
        <taxon>Fungi</taxon>
        <taxon>Dikarya</taxon>
        <taxon>Ascomycota</taxon>
        <taxon>Pezizomycotina</taxon>
        <taxon>Sordariomycetes</taxon>
        <taxon>Hypocreomycetidae</taxon>
        <taxon>Hypocreales</taxon>
        <taxon>Ophiocordycipitaceae</taxon>
        <taxon>Ophiocordyceps</taxon>
    </lineage>
</organism>
<feature type="compositionally biased region" description="Low complexity" evidence="1">
    <location>
        <begin position="480"/>
        <end position="495"/>
    </location>
</feature>
<dbReference type="EMBL" id="NJEU01000051">
    <property type="protein sequence ID" value="PHH82581.1"/>
    <property type="molecule type" value="Genomic_DNA"/>
</dbReference>
<protein>
    <submittedName>
        <fullName evidence="2">Uncharacterized protein</fullName>
    </submittedName>
</protein>
<keyword evidence="3" id="KW-1185">Reference proteome</keyword>
<accession>A0A2C5ZTA3</accession>
<evidence type="ECO:0000313" key="3">
    <source>
        <dbReference type="Proteomes" id="UP000224854"/>
    </source>
</evidence>
<dbReference type="AlphaFoldDB" id="A0A2C5ZTA3"/>